<keyword evidence="7" id="KW-0732">Signal</keyword>
<reference evidence="14" key="1">
    <citation type="submission" date="2022-11" db="UniProtKB">
        <authorList>
            <consortium name="WormBaseParasite"/>
        </authorList>
    </citation>
    <scope>IDENTIFICATION</scope>
</reference>
<evidence type="ECO:0000256" key="10">
    <source>
        <dbReference type="ARBA" id="ARBA00025679"/>
    </source>
</evidence>
<dbReference type="Proteomes" id="UP000887574">
    <property type="component" value="Unplaced"/>
</dbReference>
<dbReference type="WBParaSite" id="jg25267">
    <property type="protein sequence ID" value="jg25267"/>
    <property type="gene ID" value="jg25267"/>
</dbReference>
<evidence type="ECO:0000256" key="9">
    <source>
        <dbReference type="ARBA" id="ARBA00023239"/>
    </source>
</evidence>
<protein>
    <recommendedName>
        <fullName evidence="11">Probable pectate lyase F</fullName>
        <ecNumber evidence="5">4.2.2.2</ecNumber>
    </recommendedName>
</protein>
<comment type="similarity">
    <text evidence="4">Belongs to the polysaccharide lyase 3 family.</text>
</comment>
<evidence type="ECO:0000256" key="4">
    <source>
        <dbReference type="ARBA" id="ARBA00006463"/>
    </source>
</evidence>
<evidence type="ECO:0000256" key="8">
    <source>
        <dbReference type="ARBA" id="ARBA00022837"/>
    </source>
</evidence>
<evidence type="ECO:0000256" key="5">
    <source>
        <dbReference type="ARBA" id="ARBA00012272"/>
    </source>
</evidence>
<keyword evidence="12" id="KW-0812">Transmembrane</keyword>
<sequence>MLTSAMFMLKYRALIQTYIRLSVGIANVFGTCFFLRAVRLGNNNSIHLNFSFYTVDWPNSYDLLGHYPLVPITFDAAVCSLYYLQVLLKRRKSLDVQRKDDTEINLAILSTLLFLPTFLPSNCNSHSASADFPAATDCTPVTKTIPVGKGETYDGQNKCLTADPSLGSGNQDEDQKAIILVQDGGKVINVIFGDDGADGIHCKGSCTILNCFWTNVGEDAATFRGGAGSNSVVDGGGAKGADDKCFQMDGGGTVTIKNFECDQCGKLIRSAGCSGQRFGQKSNFGDTTKITGVTVYGAKKPICETYQGNKSGGKAEPTKDDPYNPKNCQFSGVTYE</sequence>
<feature type="transmembrane region" description="Helical" evidence="12">
    <location>
        <begin position="21"/>
        <end position="38"/>
    </location>
</feature>
<dbReference type="AlphaFoldDB" id="A0A915E0V3"/>
<evidence type="ECO:0000313" key="13">
    <source>
        <dbReference type="Proteomes" id="UP000887574"/>
    </source>
</evidence>
<dbReference type="InterPro" id="IPR012334">
    <property type="entry name" value="Pectin_lyas_fold"/>
</dbReference>
<evidence type="ECO:0000256" key="11">
    <source>
        <dbReference type="ARBA" id="ARBA00039895"/>
    </source>
</evidence>
<dbReference type="GO" id="GO:0030570">
    <property type="term" value="F:pectate lyase activity"/>
    <property type="evidence" value="ECO:0007669"/>
    <property type="project" value="UniProtKB-EC"/>
</dbReference>
<comment type="cofactor">
    <cofactor evidence="2">
        <name>Ca(2+)</name>
        <dbReference type="ChEBI" id="CHEBI:29108"/>
    </cofactor>
</comment>
<dbReference type="Pfam" id="PF03211">
    <property type="entry name" value="Pectate_lyase"/>
    <property type="match status" value="1"/>
</dbReference>
<dbReference type="GO" id="GO:0005576">
    <property type="term" value="C:extracellular region"/>
    <property type="evidence" value="ECO:0007669"/>
    <property type="project" value="UniProtKB-SubCell"/>
</dbReference>
<comment type="function">
    <text evidence="10">Pectinolytic enzyme consist of four classes of enzymes: pectin lyase, polygalacturonase, pectin methylesterase and rhamnogalacturonase. Among pectinolytic enzymes, pectin lyase is the most important in depolymerization of pectin, since it cleaves internal glycosidic bonds of highly methylated pectins. Favors pectate, the anion, over pectin, the methyl ester.</text>
</comment>
<evidence type="ECO:0000256" key="6">
    <source>
        <dbReference type="ARBA" id="ARBA00022525"/>
    </source>
</evidence>
<comment type="subcellular location">
    <subcellularLocation>
        <location evidence="3">Secreted</location>
    </subcellularLocation>
</comment>
<dbReference type="InterPro" id="IPR004898">
    <property type="entry name" value="Pectate_lyase_PlyH/PlyE-like"/>
</dbReference>
<keyword evidence="9" id="KW-0456">Lyase</keyword>
<accession>A0A915E0V3</accession>
<proteinExistence type="inferred from homology"/>
<evidence type="ECO:0000256" key="3">
    <source>
        <dbReference type="ARBA" id="ARBA00004613"/>
    </source>
</evidence>
<evidence type="ECO:0000256" key="2">
    <source>
        <dbReference type="ARBA" id="ARBA00001913"/>
    </source>
</evidence>
<dbReference type="EC" id="4.2.2.2" evidence="5"/>
<evidence type="ECO:0000256" key="1">
    <source>
        <dbReference type="ARBA" id="ARBA00000695"/>
    </source>
</evidence>
<dbReference type="SUPFAM" id="SSF51126">
    <property type="entry name" value="Pectin lyase-like"/>
    <property type="match status" value="1"/>
</dbReference>
<evidence type="ECO:0000313" key="14">
    <source>
        <dbReference type="WBParaSite" id="jg25267"/>
    </source>
</evidence>
<dbReference type="InterPro" id="IPR011050">
    <property type="entry name" value="Pectin_lyase_fold/virulence"/>
</dbReference>
<keyword evidence="6" id="KW-0964">Secreted</keyword>
<dbReference type="Gene3D" id="2.160.20.10">
    <property type="entry name" value="Single-stranded right-handed beta-helix, Pectin lyase-like"/>
    <property type="match status" value="1"/>
</dbReference>
<keyword evidence="13" id="KW-1185">Reference proteome</keyword>
<name>A0A915E0V3_9BILA</name>
<comment type="catalytic activity">
    <reaction evidence="1">
        <text>Eliminative cleavage of (1-&gt;4)-alpha-D-galacturonan to give oligosaccharides with 4-deoxy-alpha-D-galact-4-enuronosyl groups at their non-reducing ends.</text>
        <dbReference type="EC" id="4.2.2.2"/>
    </reaction>
</comment>
<organism evidence="13 14">
    <name type="scientific">Ditylenchus dipsaci</name>
    <dbReference type="NCBI Taxonomy" id="166011"/>
    <lineage>
        <taxon>Eukaryota</taxon>
        <taxon>Metazoa</taxon>
        <taxon>Ecdysozoa</taxon>
        <taxon>Nematoda</taxon>
        <taxon>Chromadorea</taxon>
        <taxon>Rhabditida</taxon>
        <taxon>Tylenchina</taxon>
        <taxon>Tylenchomorpha</taxon>
        <taxon>Sphaerularioidea</taxon>
        <taxon>Anguinidae</taxon>
        <taxon>Anguininae</taxon>
        <taxon>Ditylenchus</taxon>
    </lineage>
</organism>
<keyword evidence="12" id="KW-1133">Transmembrane helix</keyword>
<evidence type="ECO:0000256" key="7">
    <source>
        <dbReference type="ARBA" id="ARBA00022729"/>
    </source>
</evidence>
<keyword evidence="12" id="KW-0472">Membrane</keyword>
<dbReference type="PANTHER" id="PTHR33407">
    <property type="entry name" value="PECTATE LYASE F-RELATED"/>
    <property type="match status" value="1"/>
</dbReference>
<evidence type="ECO:0000256" key="12">
    <source>
        <dbReference type="SAM" id="Phobius"/>
    </source>
</evidence>
<feature type="transmembrane region" description="Helical" evidence="12">
    <location>
        <begin position="64"/>
        <end position="84"/>
    </location>
</feature>
<dbReference type="PANTHER" id="PTHR33407:SF9">
    <property type="entry name" value="PECTATE LYASE F-RELATED"/>
    <property type="match status" value="1"/>
</dbReference>
<keyword evidence="8" id="KW-0106">Calcium</keyword>